<evidence type="ECO:0000256" key="3">
    <source>
        <dbReference type="RuleBase" id="RU102079"/>
    </source>
</evidence>
<evidence type="ECO:0000313" key="6">
    <source>
        <dbReference type="Ensembl" id="ENSAMXP00005018728.1"/>
    </source>
</evidence>
<proteinExistence type="predicted"/>
<dbReference type="PANTHER" id="PTHR11346:SF32">
    <property type="entry name" value="GALECTIN-4"/>
    <property type="match status" value="1"/>
</dbReference>
<protein>
    <recommendedName>
        <fullName evidence="3">Galectin</fullName>
    </recommendedName>
</protein>
<keyword evidence="2" id="KW-0677">Repeat</keyword>
<dbReference type="Ensembl" id="ENSAMXT00005020697.1">
    <property type="protein sequence ID" value="ENSAMXP00005018728.1"/>
    <property type="gene ID" value="ENSAMXG00005009720.1"/>
</dbReference>
<keyword evidence="4" id="KW-0472">Membrane</keyword>
<keyword evidence="1 3" id="KW-0430">Lectin</keyword>
<dbReference type="Proteomes" id="UP000694621">
    <property type="component" value="Unplaced"/>
</dbReference>
<feature type="transmembrane region" description="Helical" evidence="4">
    <location>
        <begin position="67"/>
        <end position="87"/>
    </location>
</feature>
<dbReference type="PANTHER" id="PTHR11346">
    <property type="entry name" value="GALECTIN"/>
    <property type="match status" value="1"/>
</dbReference>
<accession>A0A8B9JCJ8</accession>
<dbReference type="InterPro" id="IPR044156">
    <property type="entry name" value="Galectin-like"/>
</dbReference>
<name>A0A8B9JCJ8_ASTMX</name>
<evidence type="ECO:0000256" key="2">
    <source>
        <dbReference type="ARBA" id="ARBA00022737"/>
    </source>
</evidence>
<organism evidence="6 7">
    <name type="scientific">Astyanax mexicanus</name>
    <name type="common">Blind cave fish</name>
    <name type="synonym">Astyanax fasciatus mexicanus</name>
    <dbReference type="NCBI Taxonomy" id="7994"/>
    <lineage>
        <taxon>Eukaryota</taxon>
        <taxon>Metazoa</taxon>
        <taxon>Chordata</taxon>
        <taxon>Craniata</taxon>
        <taxon>Vertebrata</taxon>
        <taxon>Euteleostomi</taxon>
        <taxon>Actinopterygii</taxon>
        <taxon>Neopterygii</taxon>
        <taxon>Teleostei</taxon>
        <taxon>Ostariophysi</taxon>
        <taxon>Characiformes</taxon>
        <taxon>Characoidei</taxon>
        <taxon>Acestrorhamphidae</taxon>
        <taxon>Acestrorhamphinae</taxon>
        <taxon>Astyanax</taxon>
    </lineage>
</organism>
<dbReference type="SMART" id="SM00276">
    <property type="entry name" value="GLECT"/>
    <property type="match status" value="1"/>
</dbReference>
<dbReference type="SUPFAM" id="SSF49899">
    <property type="entry name" value="Concanavalin A-like lectins/glucanases"/>
    <property type="match status" value="1"/>
</dbReference>
<dbReference type="Pfam" id="PF00337">
    <property type="entry name" value="Gal-bind_lectin"/>
    <property type="match status" value="1"/>
</dbReference>
<dbReference type="GO" id="GO:0030246">
    <property type="term" value="F:carbohydrate binding"/>
    <property type="evidence" value="ECO:0007669"/>
    <property type="project" value="UniProtKB-UniRule"/>
</dbReference>
<dbReference type="InterPro" id="IPR001079">
    <property type="entry name" value="Galectin_CRD"/>
</dbReference>
<dbReference type="PROSITE" id="PS51304">
    <property type="entry name" value="GALECTIN"/>
    <property type="match status" value="1"/>
</dbReference>
<sequence>KEQKPVPATWIKCSQFEINLKTGQSGGDDTAFQFKPCFGQKVTLNSFSSKSWQIEESASDKPFTKGAAFTMIFVIKVYVNGLQLCMFKHRLPLEKVTALMISGDVSMNIFGVIPVSIVLIFL</sequence>
<keyword evidence="4" id="KW-0812">Transmembrane</keyword>
<evidence type="ECO:0000259" key="5">
    <source>
        <dbReference type="PROSITE" id="PS51304"/>
    </source>
</evidence>
<dbReference type="CDD" id="cd00070">
    <property type="entry name" value="GLECT"/>
    <property type="match status" value="1"/>
</dbReference>
<keyword evidence="4" id="KW-1133">Transmembrane helix</keyword>
<dbReference type="Gene3D" id="2.60.120.200">
    <property type="match status" value="1"/>
</dbReference>
<evidence type="ECO:0000313" key="7">
    <source>
        <dbReference type="Proteomes" id="UP000694621"/>
    </source>
</evidence>
<dbReference type="SMART" id="SM00908">
    <property type="entry name" value="Gal-bind_lectin"/>
    <property type="match status" value="1"/>
</dbReference>
<evidence type="ECO:0000256" key="1">
    <source>
        <dbReference type="ARBA" id="ARBA00022734"/>
    </source>
</evidence>
<evidence type="ECO:0000256" key="4">
    <source>
        <dbReference type="SAM" id="Phobius"/>
    </source>
</evidence>
<reference evidence="6" key="1">
    <citation type="submission" date="2025-08" db="UniProtKB">
        <authorList>
            <consortium name="Ensembl"/>
        </authorList>
    </citation>
    <scope>IDENTIFICATION</scope>
</reference>
<dbReference type="AlphaFoldDB" id="A0A8B9JCJ8"/>
<feature type="transmembrane region" description="Helical" evidence="4">
    <location>
        <begin position="99"/>
        <end position="121"/>
    </location>
</feature>
<dbReference type="InterPro" id="IPR013320">
    <property type="entry name" value="ConA-like_dom_sf"/>
</dbReference>
<feature type="domain" description="Galectin" evidence="5">
    <location>
        <begin position="1"/>
        <end position="115"/>
    </location>
</feature>